<dbReference type="SUPFAM" id="SSF53300">
    <property type="entry name" value="vWA-like"/>
    <property type="match status" value="1"/>
</dbReference>
<keyword evidence="5" id="KW-1185">Reference proteome</keyword>
<gene>
    <name evidence="4" type="ORF">JD844_032297</name>
</gene>
<dbReference type="InterPro" id="IPR002035">
    <property type="entry name" value="VWF_A"/>
</dbReference>
<dbReference type="Pfam" id="PF13768">
    <property type="entry name" value="VWA_3"/>
    <property type="match status" value="2"/>
</dbReference>
<dbReference type="PANTHER" id="PTHR46785:SF1">
    <property type="entry name" value="VON WILLEBRAND FACTOR A DOMAIN-CONTAINING PROTEIN 3B"/>
    <property type="match status" value="1"/>
</dbReference>
<accession>A0ABQ7T583</accession>
<reference evidence="4 5" key="1">
    <citation type="journal article" date="2022" name="Gigascience">
        <title>A chromosome-level genome assembly and annotation of the desert horned lizard, Phrynosoma platyrhinos, provides insight into chromosomal rearrangements among reptiles.</title>
        <authorList>
            <person name="Koochekian N."/>
            <person name="Ascanio A."/>
            <person name="Farleigh K."/>
            <person name="Card D.C."/>
            <person name="Schield D.R."/>
            <person name="Castoe T.A."/>
            <person name="Jezkova T."/>
        </authorList>
    </citation>
    <scope>NUCLEOTIDE SEQUENCE [LARGE SCALE GENOMIC DNA]</scope>
    <source>
        <strain evidence="4">NK-2021</strain>
    </source>
</reference>
<evidence type="ECO:0000313" key="4">
    <source>
        <dbReference type="EMBL" id="KAH0624635.1"/>
    </source>
</evidence>
<keyword evidence="1" id="KW-0175">Coiled coil</keyword>
<evidence type="ECO:0000256" key="1">
    <source>
        <dbReference type="SAM" id="Coils"/>
    </source>
</evidence>
<organism evidence="4 5">
    <name type="scientific">Phrynosoma platyrhinos</name>
    <name type="common">Desert horned lizard</name>
    <dbReference type="NCBI Taxonomy" id="52577"/>
    <lineage>
        <taxon>Eukaryota</taxon>
        <taxon>Metazoa</taxon>
        <taxon>Chordata</taxon>
        <taxon>Craniata</taxon>
        <taxon>Vertebrata</taxon>
        <taxon>Euteleostomi</taxon>
        <taxon>Lepidosauria</taxon>
        <taxon>Squamata</taxon>
        <taxon>Bifurcata</taxon>
        <taxon>Unidentata</taxon>
        <taxon>Episquamata</taxon>
        <taxon>Toxicofera</taxon>
        <taxon>Iguania</taxon>
        <taxon>Phrynosomatidae</taxon>
        <taxon>Phrynosomatinae</taxon>
        <taxon>Phrynosoma</taxon>
    </lineage>
</organism>
<feature type="compositionally biased region" description="Low complexity" evidence="2">
    <location>
        <begin position="1357"/>
        <end position="1380"/>
    </location>
</feature>
<dbReference type="PANTHER" id="PTHR46785">
    <property type="entry name" value="VON WILLEBRAND FACTOR A DOMAIN-CONTAINING PROTEIN 3B"/>
    <property type="match status" value="1"/>
</dbReference>
<dbReference type="Pfam" id="PF15057">
    <property type="entry name" value="DUF4537"/>
    <property type="match status" value="1"/>
</dbReference>
<feature type="domain" description="VWFA" evidence="3">
    <location>
        <begin position="586"/>
        <end position="762"/>
    </location>
</feature>
<name>A0ABQ7T583_PHRPL</name>
<sequence length="1407" mass="161028">MREHKRKQKINVVRMTGNMGKRVAWSEQLILDGKPKKDHEKSNSLVAFKKNLEEKDRRDHGIQWDLDVQPLISSAKWLQLHGLKRNKLSFSQILSQIGFQQKEDYISILRKLVASRYANGLYRQFRTGPDGKLYKLTAKKDMLIHIVDCLTGAIELYKQRMEWLTTESRQIFGVIEEQSITIVLDFGVASRAEFDLCREALSMVIKQQVAQIDKFNLIRGAQDLVKWQERVIPVTEESIEAAIEWLWMMEHVPAVCHTSPTEALLEALFDDMTEAVYYFVVGDMPECLKHLLMQKISRSPCPVHTVSFNAREEETITFLKELSQLTTGRFHAFAERTDYMVVMETSVTDKDEECASAQNSRKLKGSQPLGTGVREDVYLIWKELDEARNTLIQVQRILIEYEQSESVPVPQTDSSVHEPNAKDYVNSKEWLQKNGLKAQKLTISKAFADCAFRHADGIVDIKSKPQDESFQTDADKRTIQDGLTFVGYGHFYLDLAYFLQFLCIHKKRQDYEKERETNKKIINAKYCDKFLHTVLEDGSIIHIYLNDDRCKQYEERMKNALNQMEGRLQEVKKGSRALFGDITEDHIYILIDTSQSMQEKLPVVKQKIFQLMREQLRNKTKFNLVKFDVEAVAWKEKLAEVNEHNLEDALIWVKELQVGGSTNTLQALLIAFSDRDTQAIYLLTDGRPDQPPNTILAELKLQRNIPVHTISFNCDDTGANKFLHELASETGGRFHYYHIYLRDPDAPRPFECEDIYLLKKEIEQGERELRKIQTFQTDNVLMDLFNGAKDLHDKHRRQHFTVTPQVEGTNPPNRPHCASEESASPSPQPGIDGWQACSESPSRKKKALHAEQKTPKMDKKIDKDLLDISSAQWLKTHGLVARRLTIMDALAPTAIPRTTKYIPSLDKHVVSKVFDDVEDGVLPFAHVSSDKKCVTLINPQAVDLDGYKKRLEEAIKSYERQLSDEENIDAYALIKLFGERYHKKKKRTICVCGFEQDQPVSYVDRKESLLEALGNAGWPIAYEDVMLLEDEILTGLTYIHQATELQEASKEGPQRICPLRVCPPKEAKKPQKGKMIDALKRRKVIARSECTGFYYPGTVIRSITPFYALVDFAHGHTEIVPLKFIMPVGGAMPCPYLQVGDYVFVRIRKSLGEEYYVPGVVIATPLKTAADDKLYTVLKYNNRKEHCVRNGLIKISYRRYTCSCCYINMTRMMDYLMPNIKVVKHFHRAIPAEDRNKKTIAVGGDYKKRNRKGRATVKKEHFKAWASSDSDEALFVPSRTMKQRENSSSPPPPVKDGSSGTIKPVFCVSPCHNSPRSRKQHLSSNAFEHRLPKSLRCSRCPSARQKSVPQFVSKTFSSSSSNNSGSSSSSSSSSKASLSSIEKVEELARRLQQYQIAKRKGRLTSCK</sequence>
<proteinExistence type="predicted"/>
<dbReference type="Proteomes" id="UP000826234">
    <property type="component" value="Unassembled WGS sequence"/>
</dbReference>
<dbReference type="CDD" id="cd00198">
    <property type="entry name" value="vWFA"/>
    <property type="match status" value="1"/>
</dbReference>
<dbReference type="EMBL" id="JAIPUX010001232">
    <property type="protein sequence ID" value="KAH0624635.1"/>
    <property type="molecule type" value="Genomic_DNA"/>
</dbReference>
<feature type="coiled-coil region" evidence="1">
    <location>
        <begin position="941"/>
        <end position="968"/>
    </location>
</feature>
<evidence type="ECO:0000259" key="3">
    <source>
        <dbReference type="PROSITE" id="PS50234"/>
    </source>
</evidence>
<feature type="compositionally biased region" description="Polar residues" evidence="2">
    <location>
        <begin position="801"/>
        <end position="811"/>
    </location>
</feature>
<evidence type="ECO:0000256" key="2">
    <source>
        <dbReference type="SAM" id="MobiDB-lite"/>
    </source>
</evidence>
<dbReference type="SMART" id="SM00327">
    <property type="entry name" value="VWA"/>
    <property type="match status" value="1"/>
</dbReference>
<evidence type="ECO:0000313" key="5">
    <source>
        <dbReference type="Proteomes" id="UP000826234"/>
    </source>
</evidence>
<protein>
    <recommendedName>
        <fullName evidence="3">VWFA domain-containing protein</fullName>
    </recommendedName>
</protein>
<dbReference type="InterPro" id="IPR032770">
    <property type="entry name" value="DUF4537"/>
</dbReference>
<feature type="region of interest" description="Disordered" evidence="2">
    <location>
        <begin position="801"/>
        <end position="856"/>
    </location>
</feature>
<dbReference type="InterPro" id="IPR036465">
    <property type="entry name" value="vWFA_dom_sf"/>
</dbReference>
<feature type="region of interest" description="Disordered" evidence="2">
    <location>
        <begin position="1278"/>
        <end position="1301"/>
    </location>
</feature>
<dbReference type="Gene3D" id="3.40.50.410">
    <property type="entry name" value="von Willebrand factor, type A domain"/>
    <property type="match status" value="1"/>
</dbReference>
<feature type="region of interest" description="Disordered" evidence="2">
    <location>
        <begin position="1350"/>
        <end position="1382"/>
    </location>
</feature>
<comment type="caution">
    <text evidence="4">The sequence shown here is derived from an EMBL/GenBank/DDBJ whole genome shotgun (WGS) entry which is preliminary data.</text>
</comment>
<dbReference type="PROSITE" id="PS50234">
    <property type="entry name" value="VWFA"/>
    <property type="match status" value="1"/>
</dbReference>